<keyword evidence="1" id="KW-1133">Transmembrane helix</keyword>
<dbReference type="PANTHER" id="PTHR32154:SF0">
    <property type="entry name" value="PYRUVATE-FLAVODOXIN OXIDOREDUCTASE-RELATED"/>
    <property type="match status" value="1"/>
</dbReference>
<dbReference type="EMBL" id="LAZR01047248">
    <property type="protein sequence ID" value="KKK94658.1"/>
    <property type="molecule type" value="Genomic_DNA"/>
</dbReference>
<proteinExistence type="predicted"/>
<dbReference type="SUPFAM" id="SSF52518">
    <property type="entry name" value="Thiamin diphosphate-binding fold (THDP-binding)"/>
    <property type="match status" value="1"/>
</dbReference>
<dbReference type="PANTHER" id="PTHR32154">
    <property type="entry name" value="PYRUVATE-FLAVODOXIN OXIDOREDUCTASE-RELATED"/>
    <property type="match status" value="1"/>
</dbReference>
<gene>
    <name evidence="2" type="ORF">LCGC14_2680630</name>
</gene>
<reference evidence="2" key="1">
    <citation type="journal article" date="2015" name="Nature">
        <title>Complex archaea that bridge the gap between prokaryotes and eukaryotes.</title>
        <authorList>
            <person name="Spang A."/>
            <person name="Saw J.H."/>
            <person name="Jorgensen S.L."/>
            <person name="Zaremba-Niedzwiedzka K."/>
            <person name="Martijn J."/>
            <person name="Lind A.E."/>
            <person name="van Eijk R."/>
            <person name="Schleper C."/>
            <person name="Guy L."/>
            <person name="Ettema T.J."/>
        </authorList>
    </citation>
    <scope>NUCLEOTIDE SEQUENCE</scope>
</reference>
<feature type="transmembrane region" description="Helical" evidence="1">
    <location>
        <begin position="7"/>
        <end position="25"/>
    </location>
</feature>
<protein>
    <submittedName>
        <fullName evidence="2">Uncharacterized protein</fullName>
    </submittedName>
</protein>
<evidence type="ECO:0000313" key="2">
    <source>
        <dbReference type="EMBL" id="KKK94658.1"/>
    </source>
</evidence>
<feature type="non-terminal residue" evidence="2">
    <location>
        <position position="138"/>
    </location>
</feature>
<dbReference type="Gene3D" id="3.40.50.970">
    <property type="match status" value="1"/>
</dbReference>
<name>A0A0F8ZLE9_9ZZZZ</name>
<organism evidence="2">
    <name type="scientific">marine sediment metagenome</name>
    <dbReference type="NCBI Taxonomy" id="412755"/>
    <lineage>
        <taxon>unclassified sequences</taxon>
        <taxon>metagenomes</taxon>
        <taxon>ecological metagenomes</taxon>
    </lineage>
</organism>
<dbReference type="InterPro" id="IPR029061">
    <property type="entry name" value="THDP-binding"/>
</dbReference>
<accession>A0A0F8ZLE9</accession>
<evidence type="ECO:0000256" key="1">
    <source>
        <dbReference type="SAM" id="Phobius"/>
    </source>
</evidence>
<dbReference type="GO" id="GO:0006979">
    <property type="term" value="P:response to oxidative stress"/>
    <property type="evidence" value="ECO:0007669"/>
    <property type="project" value="TreeGrafter"/>
</dbReference>
<keyword evidence="1" id="KW-0812">Transmembrane</keyword>
<dbReference type="AlphaFoldDB" id="A0A0F8ZLE9"/>
<keyword evidence="1" id="KW-0472">Membrane</keyword>
<sequence>METRLPGWLILIVEFAAAVVASAVVAVLVAFVAAIVAFLVVNVFVIVIMGRIGRHRTLHDRIPDEIPDQSQPQLQPVIRFVRGIDDADEDTPRGAVAKFAAAGKRSRKKDLGLMAVVYGNVFVGQIALGANPMHAIKT</sequence>
<feature type="transmembrane region" description="Helical" evidence="1">
    <location>
        <begin position="111"/>
        <end position="130"/>
    </location>
</feature>
<comment type="caution">
    <text evidence="2">The sequence shown here is derived from an EMBL/GenBank/DDBJ whole genome shotgun (WGS) entry which is preliminary data.</text>
</comment>
<feature type="transmembrane region" description="Helical" evidence="1">
    <location>
        <begin position="31"/>
        <end position="52"/>
    </location>
</feature>
<dbReference type="InterPro" id="IPR050722">
    <property type="entry name" value="Pyruvate:ferred/Flavod_OxRd"/>
</dbReference>